<proteinExistence type="predicted"/>
<dbReference type="InterPro" id="IPR001753">
    <property type="entry name" value="Enoyl-CoA_hydra/iso"/>
</dbReference>
<keyword evidence="2" id="KW-1185">Reference proteome</keyword>
<sequence>MTFVNPSIGFVTNPTEMSEVVAARALYTLTHNYYPTIRPQLDSSAKALFCYMRPEGRPSYTPELLRDMSLVQKEIYRATTGAEPFRYVVVGSRVPGTFNLGGDLDLFGAKIRSRDSESLRAYAHACVDIVYHNASGYGQRVTTVALVQGAALGGGFEAALSCHHIVAERSATFGLPEVLFNLFPGMGAYSLLSRRLDAVRAERIILSGKIYSAAELYEMGLVDMLVEDGEGEVAVREYLSRIDRRFNTHQAVLRARQCVHALTRQELIDVVDVWVDAAMRLDDADLRRMDRLVRAQTRRHGSGAETRLAAE</sequence>
<dbReference type="InterPro" id="IPR029045">
    <property type="entry name" value="ClpP/crotonase-like_dom_sf"/>
</dbReference>
<dbReference type="Gene3D" id="3.90.226.10">
    <property type="entry name" value="2-enoyl-CoA Hydratase, Chain A, domain 1"/>
    <property type="match status" value="1"/>
</dbReference>
<dbReference type="RefSeq" id="WP_227320361.1">
    <property type="nucleotide sequence ID" value="NZ_JAESVB010000002.1"/>
</dbReference>
<protein>
    <submittedName>
        <fullName evidence="1">Crotonase/enoyl-CoA hydratase family protein</fullName>
    </submittedName>
</protein>
<dbReference type="PANTHER" id="PTHR11941:SF54">
    <property type="entry name" value="ENOYL-COA HYDRATASE, MITOCHONDRIAL"/>
    <property type="match status" value="1"/>
</dbReference>
<gene>
    <name evidence="1" type="ORF">ASILVAE211_05830</name>
</gene>
<dbReference type="Pfam" id="PF00378">
    <property type="entry name" value="ECH_1"/>
    <property type="match status" value="1"/>
</dbReference>
<accession>A0A964DXY3</accession>
<reference evidence="1" key="2">
    <citation type="submission" date="2021-01" db="EMBL/GenBank/DDBJ databases">
        <authorList>
            <person name="Mieszkin S."/>
            <person name="Pouder E."/>
            <person name="Alain K."/>
        </authorList>
    </citation>
    <scope>NUCLEOTIDE SEQUENCE</scope>
    <source>
        <strain evidence="1">HW T2.11</strain>
    </source>
</reference>
<dbReference type="Gene3D" id="6.20.390.30">
    <property type="match status" value="1"/>
</dbReference>
<dbReference type="GO" id="GO:0003824">
    <property type="term" value="F:catalytic activity"/>
    <property type="evidence" value="ECO:0007669"/>
    <property type="project" value="UniProtKB-ARBA"/>
</dbReference>
<dbReference type="SUPFAM" id="SSF52096">
    <property type="entry name" value="ClpP/crotonase"/>
    <property type="match status" value="1"/>
</dbReference>
<dbReference type="Proteomes" id="UP000708298">
    <property type="component" value="Unassembled WGS sequence"/>
</dbReference>
<dbReference type="EMBL" id="JAESVB010000002">
    <property type="protein sequence ID" value="MCB8874696.1"/>
    <property type="molecule type" value="Genomic_DNA"/>
</dbReference>
<evidence type="ECO:0000313" key="2">
    <source>
        <dbReference type="Proteomes" id="UP000708298"/>
    </source>
</evidence>
<dbReference type="CDD" id="cd06558">
    <property type="entry name" value="crotonase-like"/>
    <property type="match status" value="1"/>
</dbReference>
<dbReference type="AlphaFoldDB" id="A0A964DXY3"/>
<reference evidence="1" key="1">
    <citation type="journal article" date="2021" name="Microorganisms">
        <title>Acidisoma silvae sp. nov. and Acidisomacellulosilytica sp. nov., Two Acidophilic Bacteria Isolated from Decaying Wood, Hydrolyzing Cellulose and Producing Poly-3-hydroxybutyrate.</title>
        <authorList>
            <person name="Mieszkin S."/>
            <person name="Pouder E."/>
            <person name="Uroz S."/>
            <person name="Simon-Colin C."/>
            <person name="Alain K."/>
        </authorList>
    </citation>
    <scope>NUCLEOTIDE SEQUENCE</scope>
    <source>
        <strain evidence="1">HW T2.11</strain>
    </source>
</reference>
<name>A0A964DXY3_9PROT</name>
<organism evidence="1 2">
    <name type="scientific">Acidisoma silvae</name>
    <dbReference type="NCBI Taxonomy" id="2802396"/>
    <lineage>
        <taxon>Bacteria</taxon>
        <taxon>Pseudomonadati</taxon>
        <taxon>Pseudomonadota</taxon>
        <taxon>Alphaproteobacteria</taxon>
        <taxon>Acetobacterales</taxon>
        <taxon>Acidocellaceae</taxon>
        <taxon>Acidisoma</taxon>
    </lineage>
</organism>
<dbReference type="NCBIfam" id="NF006452">
    <property type="entry name" value="PRK08788.1"/>
    <property type="match status" value="1"/>
</dbReference>
<evidence type="ECO:0000313" key="1">
    <source>
        <dbReference type="EMBL" id="MCB8874696.1"/>
    </source>
</evidence>
<dbReference type="PANTHER" id="PTHR11941">
    <property type="entry name" value="ENOYL-COA HYDRATASE-RELATED"/>
    <property type="match status" value="1"/>
</dbReference>
<dbReference type="GO" id="GO:0006635">
    <property type="term" value="P:fatty acid beta-oxidation"/>
    <property type="evidence" value="ECO:0007669"/>
    <property type="project" value="TreeGrafter"/>
</dbReference>
<comment type="caution">
    <text evidence="1">The sequence shown here is derived from an EMBL/GenBank/DDBJ whole genome shotgun (WGS) entry which is preliminary data.</text>
</comment>